<sequence>MDVTRQTENAQTALWNGSAGRAWIAEQAVLDQMFKPLEELLVDMMGAGAGLRVLDVGCGTGATTLAAARRLGANGHCIGIDVSAPMITVARRRAERENSTASFVCADAQTHAFEPASFNRIMSRFGIMFFENPSLAFANLRCAAKDGAGLRCIAWRSAEDNPFMTTAERAAAPLLPNLPARRPDAPGQFSFADPHRVSAILEESGWAEIDIRPIDMDCTLPEKELVSYFSRLGPVGRILQETDERTRTQVIESVRAAFDPYVHGTEVRYTAACWMLSARALSTDGRS</sequence>
<keyword evidence="3" id="KW-0949">S-adenosyl-L-methionine</keyword>
<organism evidence="5 6">
    <name type="scientific">Paraburkholderia sprentiae WSM5005</name>
    <dbReference type="NCBI Taxonomy" id="754502"/>
    <lineage>
        <taxon>Bacteria</taxon>
        <taxon>Pseudomonadati</taxon>
        <taxon>Pseudomonadota</taxon>
        <taxon>Betaproteobacteria</taxon>
        <taxon>Burkholderiales</taxon>
        <taxon>Burkholderiaceae</taxon>
        <taxon>Paraburkholderia</taxon>
    </lineage>
</organism>
<reference evidence="5" key="2">
    <citation type="submission" date="2021-06" db="EMBL/GenBank/DDBJ databases">
        <authorList>
            <person name="Rogers T.H."/>
            <person name="Ramsay J.P."/>
            <person name="Wang P."/>
            <person name="Terpolilli J."/>
        </authorList>
    </citation>
    <scope>NUCLEOTIDE SEQUENCE</scope>
    <source>
        <strain evidence="5">WSM5005</strain>
    </source>
</reference>
<dbReference type="GO" id="GO:0032259">
    <property type="term" value="P:methylation"/>
    <property type="evidence" value="ECO:0007669"/>
    <property type="project" value="UniProtKB-KW"/>
</dbReference>
<dbReference type="InterPro" id="IPR029063">
    <property type="entry name" value="SAM-dependent_MTases_sf"/>
</dbReference>
<dbReference type="Proteomes" id="UP000179860">
    <property type="component" value="Chromosome 2"/>
</dbReference>
<feature type="domain" description="Methyltransferase" evidence="4">
    <location>
        <begin position="53"/>
        <end position="143"/>
    </location>
</feature>
<gene>
    <name evidence="5" type="ORF">BJG93_22920</name>
</gene>
<name>A0A1I9YPK4_9BURK</name>
<dbReference type="PANTHER" id="PTHR43464:SF19">
    <property type="entry name" value="UBIQUINONE BIOSYNTHESIS O-METHYLTRANSFERASE, MITOCHONDRIAL"/>
    <property type="match status" value="1"/>
</dbReference>
<dbReference type="SUPFAM" id="SSF53335">
    <property type="entry name" value="S-adenosyl-L-methionine-dependent methyltransferases"/>
    <property type="match status" value="1"/>
</dbReference>
<dbReference type="OrthoDB" id="9777638at2"/>
<dbReference type="Gene3D" id="3.40.50.150">
    <property type="entry name" value="Vaccinia Virus protein VP39"/>
    <property type="match status" value="1"/>
</dbReference>
<dbReference type="CDD" id="cd02440">
    <property type="entry name" value="AdoMet_MTases"/>
    <property type="match status" value="1"/>
</dbReference>
<dbReference type="KEGG" id="pspw:BJG93_22920"/>
<evidence type="ECO:0000313" key="6">
    <source>
        <dbReference type="Proteomes" id="UP000179860"/>
    </source>
</evidence>
<dbReference type="RefSeq" id="WP_027195705.1">
    <property type="nucleotide sequence ID" value="NZ_CP017562.2"/>
</dbReference>
<dbReference type="GO" id="GO:0008168">
    <property type="term" value="F:methyltransferase activity"/>
    <property type="evidence" value="ECO:0007669"/>
    <property type="project" value="UniProtKB-KW"/>
</dbReference>
<keyword evidence="2" id="KW-0808">Transferase</keyword>
<accession>A0A1I9YPK4</accession>
<dbReference type="InterPro" id="IPR041698">
    <property type="entry name" value="Methyltransf_25"/>
</dbReference>
<reference evidence="5" key="1">
    <citation type="submission" date="2016-09" db="EMBL/GenBank/DDBJ databases">
        <title>The Complete Genome of Burkholderia sprentiae wsm5005.</title>
        <authorList>
            <person name="De Meyer S."/>
            <person name="Wang P."/>
            <person name="Terpolilli J."/>
        </authorList>
    </citation>
    <scope>NUCLEOTIDE SEQUENCE [LARGE SCALE GENOMIC DNA]</scope>
    <source>
        <strain evidence="5">WSM5005</strain>
    </source>
</reference>
<keyword evidence="1 5" id="KW-0489">Methyltransferase</keyword>
<dbReference type="PANTHER" id="PTHR43464">
    <property type="entry name" value="METHYLTRANSFERASE"/>
    <property type="match status" value="1"/>
</dbReference>
<evidence type="ECO:0000259" key="4">
    <source>
        <dbReference type="Pfam" id="PF13649"/>
    </source>
</evidence>
<dbReference type="EMBL" id="CP017562">
    <property type="protein sequence ID" value="APA88237.1"/>
    <property type="molecule type" value="Genomic_DNA"/>
</dbReference>
<proteinExistence type="predicted"/>
<evidence type="ECO:0000256" key="2">
    <source>
        <dbReference type="ARBA" id="ARBA00022679"/>
    </source>
</evidence>
<keyword evidence="6" id="KW-1185">Reference proteome</keyword>
<evidence type="ECO:0000256" key="1">
    <source>
        <dbReference type="ARBA" id="ARBA00022603"/>
    </source>
</evidence>
<evidence type="ECO:0000313" key="5">
    <source>
        <dbReference type="EMBL" id="APA88237.1"/>
    </source>
</evidence>
<dbReference type="STRING" id="754502.BJG93_22920"/>
<protein>
    <submittedName>
        <fullName evidence="5">Class I SAM-dependent methyltransferase</fullName>
    </submittedName>
</protein>
<dbReference type="Pfam" id="PF13649">
    <property type="entry name" value="Methyltransf_25"/>
    <property type="match status" value="1"/>
</dbReference>
<evidence type="ECO:0000256" key="3">
    <source>
        <dbReference type="ARBA" id="ARBA00022691"/>
    </source>
</evidence>
<dbReference type="AlphaFoldDB" id="A0A1I9YPK4"/>